<name>A0A495QUG4_9ACTN</name>
<dbReference type="AlphaFoldDB" id="A0A495QUG4"/>
<feature type="compositionally biased region" description="Basic and acidic residues" evidence="1">
    <location>
        <begin position="13"/>
        <end position="22"/>
    </location>
</feature>
<accession>A0A495QUG4</accession>
<gene>
    <name evidence="2" type="ORF">BZB76_2514</name>
</gene>
<evidence type="ECO:0000313" key="2">
    <source>
        <dbReference type="EMBL" id="RKS77140.1"/>
    </source>
</evidence>
<feature type="compositionally biased region" description="Low complexity" evidence="1">
    <location>
        <begin position="1"/>
        <end position="12"/>
    </location>
</feature>
<reference evidence="2 3" key="1">
    <citation type="submission" date="2018-10" db="EMBL/GenBank/DDBJ databases">
        <title>Genomic Encyclopedia of Archaeal and Bacterial Type Strains, Phase II (KMG-II): from individual species to whole genera.</title>
        <authorList>
            <person name="Goeker M."/>
        </authorList>
    </citation>
    <scope>NUCLEOTIDE SEQUENCE [LARGE SCALE GENOMIC DNA]</scope>
    <source>
        <strain evidence="2 3">DSM 43383</strain>
    </source>
</reference>
<keyword evidence="3" id="KW-1185">Reference proteome</keyword>
<dbReference type="EMBL" id="RBWU01000002">
    <property type="protein sequence ID" value="RKS77140.1"/>
    <property type="molecule type" value="Genomic_DNA"/>
</dbReference>
<evidence type="ECO:0000313" key="3">
    <source>
        <dbReference type="Proteomes" id="UP000274601"/>
    </source>
</evidence>
<comment type="caution">
    <text evidence="2">The sequence shown here is derived from an EMBL/GenBank/DDBJ whole genome shotgun (WGS) entry which is preliminary data.</text>
</comment>
<evidence type="ECO:0000256" key="1">
    <source>
        <dbReference type="SAM" id="MobiDB-lite"/>
    </source>
</evidence>
<feature type="region of interest" description="Disordered" evidence="1">
    <location>
        <begin position="1"/>
        <end position="41"/>
    </location>
</feature>
<protein>
    <submittedName>
        <fullName evidence="2">Uncharacterized protein</fullName>
    </submittedName>
</protein>
<dbReference type="Proteomes" id="UP000274601">
    <property type="component" value="Unassembled WGS sequence"/>
</dbReference>
<proteinExistence type="predicted"/>
<sequence length="41" mass="4109">MSGTGPDTGPDTGLDKGLDKGAARVPGAGTRAAWGLVRNRQ</sequence>
<organism evidence="2 3">
    <name type="scientific">Actinomadura pelletieri DSM 43383</name>
    <dbReference type="NCBI Taxonomy" id="1120940"/>
    <lineage>
        <taxon>Bacteria</taxon>
        <taxon>Bacillati</taxon>
        <taxon>Actinomycetota</taxon>
        <taxon>Actinomycetes</taxon>
        <taxon>Streptosporangiales</taxon>
        <taxon>Thermomonosporaceae</taxon>
        <taxon>Actinomadura</taxon>
    </lineage>
</organism>